<dbReference type="PANTHER" id="PTHR42831">
    <property type="entry name" value="FE-S PROTEIN MATURATION AUXILIARY FACTOR YITW"/>
    <property type="match status" value="1"/>
</dbReference>
<sequence length="113" mass="12896">MRDDIKINERAKAISNQLIEKLEQIYDPEIEVDIYNLGFIYEIQLDEQNHCDITVTFTGIGCECIESVPIEIEAALLQIPVIKSVEVHIVWSPAWKITRISRFARISLGINPG</sequence>
<accession>A0A9D2F755</accession>
<evidence type="ECO:0000313" key="3">
    <source>
        <dbReference type="Proteomes" id="UP000824063"/>
    </source>
</evidence>
<dbReference type="Gene3D" id="3.30.300.130">
    <property type="entry name" value="Fe-S cluster assembly (FSCA)"/>
    <property type="match status" value="1"/>
</dbReference>
<dbReference type="Pfam" id="PF01883">
    <property type="entry name" value="FeS_assembly_P"/>
    <property type="match status" value="1"/>
</dbReference>
<evidence type="ECO:0000259" key="1">
    <source>
        <dbReference type="Pfam" id="PF01883"/>
    </source>
</evidence>
<dbReference type="InterPro" id="IPR052339">
    <property type="entry name" value="Fe-S_Maturation_MIP18"/>
</dbReference>
<reference evidence="2" key="2">
    <citation type="submission" date="2021-04" db="EMBL/GenBank/DDBJ databases">
        <authorList>
            <person name="Gilroy R."/>
        </authorList>
    </citation>
    <scope>NUCLEOTIDE SEQUENCE</scope>
    <source>
        <strain evidence="2">CHK172-16539</strain>
    </source>
</reference>
<organism evidence="2 3">
    <name type="scientific">Candidatus Enterococcus avicola</name>
    <dbReference type="NCBI Taxonomy" id="2838561"/>
    <lineage>
        <taxon>Bacteria</taxon>
        <taxon>Bacillati</taxon>
        <taxon>Bacillota</taxon>
        <taxon>Bacilli</taxon>
        <taxon>Lactobacillales</taxon>
        <taxon>Enterococcaceae</taxon>
        <taxon>Enterococcus</taxon>
    </lineage>
</organism>
<feature type="domain" description="MIP18 family-like" evidence="1">
    <location>
        <begin position="18"/>
        <end position="88"/>
    </location>
</feature>
<dbReference type="PANTHER" id="PTHR42831:SF1">
    <property type="entry name" value="FE-S PROTEIN MATURATION AUXILIARY FACTOR YITW"/>
    <property type="match status" value="1"/>
</dbReference>
<protein>
    <submittedName>
        <fullName evidence="2">Metal-sulfur cluster assembly factor</fullName>
    </submittedName>
</protein>
<dbReference type="AlphaFoldDB" id="A0A9D2F755"/>
<reference evidence="2" key="1">
    <citation type="journal article" date="2021" name="PeerJ">
        <title>Extensive microbial diversity within the chicken gut microbiome revealed by metagenomics and culture.</title>
        <authorList>
            <person name="Gilroy R."/>
            <person name="Ravi A."/>
            <person name="Getino M."/>
            <person name="Pursley I."/>
            <person name="Horton D.L."/>
            <person name="Alikhan N.F."/>
            <person name="Baker D."/>
            <person name="Gharbi K."/>
            <person name="Hall N."/>
            <person name="Watson M."/>
            <person name="Adriaenssens E.M."/>
            <person name="Foster-Nyarko E."/>
            <person name="Jarju S."/>
            <person name="Secka A."/>
            <person name="Antonio M."/>
            <person name="Oren A."/>
            <person name="Chaudhuri R.R."/>
            <person name="La Ragione R."/>
            <person name="Hildebrand F."/>
            <person name="Pallen M.J."/>
        </authorList>
    </citation>
    <scope>NUCLEOTIDE SEQUENCE</scope>
    <source>
        <strain evidence="2">CHK172-16539</strain>
    </source>
</reference>
<dbReference type="InterPro" id="IPR002744">
    <property type="entry name" value="MIP18-like"/>
</dbReference>
<dbReference type="InterPro" id="IPR034904">
    <property type="entry name" value="FSCA_dom_sf"/>
</dbReference>
<evidence type="ECO:0000313" key="2">
    <source>
        <dbReference type="EMBL" id="HIZ53152.1"/>
    </source>
</evidence>
<gene>
    <name evidence="2" type="ORF">IAA20_04330</name>
</gene>
<name>A0A9D2F755_9ENTE</name>
<dbReference type="EMBL" id="DXBN01000101">
    <property type="protein sequence ID" value="HIZ53152.1"/>
    <property type="molecule type" value="Genomic_DNA"/>
</dbReference>
<proteinExistence type="predicted"/>
<dbReference type="Proteomes" id="UP000824063">
    <property type="component" value="Unassembled WGS sequence"/>
</dbReference>
<comment type="caution">
    <text evidence="2">The sequence shown here is derived from an EMBL/GenBank/DDBJ whole genome shotgun (WGS) entry which is preliminary data.</text>
</comment>
<dbReference type="SUPFAM" id="SSF117916">
    <property type="entry name" value="Fe-S cluster assembly (FSCA) domain-like"/>
    <property type="match status" value="1"/>
</dbReference>